<protein>
    <recommendedName>
        <fullName evidence="3">CopG family transcriptional regulator</fullName>
    </recommendedName>
</protein>
<reference evidence="1" key="1">
    <citation type="journal article" date="2020" name="mSystems">
        <title>Genome- and Community-Level Interaction Insights into Carbon Utilization and Element Cycling Functions of Hydrothermarchaeota in Hydrothermal Sediment.</title>
        <authorList>
            <person name="Zhou Z."/>
            <person name="Liu Y."/>
            <person name="Xu W."/>
            <person name="Pan J."/>
            <person name="Luo Z.H."/>
            <person name="Li M."/>
        </authorList>
    </citation>
    <scope>NUCLEOTIDE SEQUENCE [LARGE SCALE GENOMIC DNA]</scope>
    <source>
        <strain evidence="2">SpSt-1125</strain>
        <strain evidence="1">SpSt-8</strain>
    </source>
</reference>
<dbReference type="EMBL" id="DRZM01000114">
    <property type="protein sequence ID" value="HHP04846.1"/>
    <property type="molecule type" value="Genomic_DNA"/>
</dbReference>
<evidence type="ECO:0000313" key="1">
    <source>
        <dbReference type="EMBL" id="HGB25106.1"/>
    </source>
</evidence>
<evidence type="ECO:0000313" key="2">
    <source>
        <dbReference type="EMBL" id="HHP04846.1"/>
    </source>
</evidence>
<accession>A0A7C3WT28</accession>
<organism evidence="1">
    <name type="scientific">Thermofilum pendens</name>
    <dbReference type="NCBI Taxonomy" id="2269"/>
    <lineage>
        <taxon>Archaea</taxon>
        <taxon>Thermoproteota</taxon>
        <taxon>Thermoprotei</taxon>
        <taxon>Thermofilales</taxon>
        <taxon>Thermofilaceae</taxon>
        <taxon>Thermofilum</taxon>
    </lineage>
</organism>
<gene>
    <name evidence="2" type="ORF">ENM88_03740</name>
    <name evidence="1" type="ORF">ENV88_03515</name>
</gene>
<proteinExistence type="predicted"/>
<dbReference type="EMBL" id="DTIB01000077">
    <property type="protein sequence ID" value="HGB25106.1"/>
    <property type="molecule type" value="Genomic_DNA"/>
</dbReference>
<evidence type="ECO:0008006" key="3">
    <source>
        <dbReference type="Google" id="ProtNLM"/>
    </source>
</evidence>
<name>A0A7C3WT28_THEPE</name>
<dbReference type="AlphaFoldDB" id="A0A7C3WT28"/>
<comment type="caution">
    <text evidence="1">The sequence shown here is derived from an EMBL/GenBank/DDBJ whole genome shotgun (WGS) entry which is preliminary data.</text>
</comment>
<sequence>MGYVTVSAKIPRRLKEMLDRYGIKPGPIIRRALEEEVRKRVLGELEEKARELSARLAHVSDEEVAALIREDRESR</sequence>